<keyword evidence="3" id="KW-1185">Reference proteome</keyword>
<gene>
    <name evidence="2" type="ORF">CDOO_11660</name>
</gene>
<dbReference type="STRING" id="558173.CDOO_11660"/>
<dbReference type="KEGG" id="cdo:CDOO_11660"/>
<evidence type="ECO:0000313" key="3">
    <source>
        <dbReference type="Proteomes" id="UP000029914"/>
    </source>
</evidence>
<dbReference type="AlphaFoldDB" id="A0A097II98"/>
<reference evidence="2 3" key="1">
    <citation type="submission" date="2013-09" db="EMBL/GenBank/DDBJ databases">
        <title>Complete genome sequence of Corynebacterium doosanense CAU 212(T) (=DSM 45436(T)), isolated from activated sludge.</title>
        <authorList>
            <person name="Schaffert L."/>
            <person name="Albersmeier A."/>
            <person name="Kalinowski J."/>
            <person name="Ruckert C."/>
        </authorList>
    </citation>
    <scope>NUCLEOTIDE SEQUENCE [LARGE SCALE GENOMIC DNA]</scope>
    <source>
        <strain evidence="2 3">CAU 212</strain>
    </source>
</reference>
<proteinExistence type="predicted"/>
<name>A0A097II98_9CORY</name>
<evidence type="ECO:0000256" key="1">
    <source>
        <dbReference type="SAM" id="MobiDB-lite"/>
    </source>
</evidence>
<sequence>MTPRLVSQLLTALIVLLALTAAFFTVMLLQARSGVADHQASPTRHTAEAAPASSAESAAPGSAQAQPQTQAQPQVVQTATVTQPAPAPSASSSLPAGLTASGWSDNSTTRCAGGETLRYAGRGGGNWVTVCSSGGSMTYRGNVFDGSLTRAVDTGDSNPGAGQFTVPADPSTIVIDGSNLYVYQGGDVVSNAYFSETYIGG</sequence>
<dbReference type="EMBL" id="CP006764">
    <property type="protein sequence ID" value="AIT61841.1"/>
    <property type="molecule type" value="Genomic_DNA"/>
</dbReference>
<dbReference type="HOGENOM" id="CLU_095620_0_0_11"/>
<feature type="region of interest" description="Disordered" evidence="1">
    <location>
        <begin position="37"/>
        <end position="107"/>
    </location>
</feature>
<protein>
    <submittedName>
        <fullName evidence="2">Uncharacterized protein</fullName>
    </submittedName>
</protein>
<evidence type="ECO:0000313" key="2">
    <source>
        <dbReference type="EMBL" id="AIT61841.1"/>
    </source>
</evidence>
<organism evidence="2 3">
    <name type="scientific">Corynebacterium doosanense CAU 212 = DSM 45436</name>
    <dbReference type="NCBI Taxonomy" id="558173"/>
    <lineage>
        <taxon>Bacteria</taxon>
        <taxon>Bacillati</taxon>
        <taxon>Actinomycetota</taxon>
        <taxon>Actinomycetes</taxon>
        <taxon>Mycobacteriales</taxon>
        <taxon>Corynebacteriaceae</taxon>
        <taxon>Corynebacterium</taxon>
    </lineage>
</organism>
<dbReference type="eggNOG" id="ENOG5031K43">
    <property type="taxonomic scope" value="Bacteria"/>
</dbReference>
<accession>A0A097II98</accession>
<dbReference type="Proteomes" id="UP000029914">
    <property type="component" value="Chromosome"/>
</dbReference>
<feature type="compositionally biased region" description="Low complexity" evidence="1">
    <location>
        <begin position="48"/>
        <end position="101"/>
    </location>
</feature>